<keyword evidence="5" id="KW-0378">Hydrolase</keyword>
<keyword evidence="7" id="KW-0029">Amino-acid transport</keyword>
<feature type="compositionally biased region" description="Polar residues" evidence="10">
    <location>
        <begin position="230"/>
        <end position="250"/>
    </location>
</feature>
<dbReference type="Gene3D" id="3.40.50.1110">
    <property type="entry name" value="SGNH hydrolase"/>
    <property type="match status" value="1"/>
</dbReference>
<evidence type="ECO:0000256" key="3">
    <source>
        <dbReference type="ARBA" id="ARBA00008668"/>
    </source>
</evidence>
<dbReference type="Pfam" id="PF01490">
    <property type="entry name" value="Aa_trans"/>
    <property type="match status" value="1"/>
</dbReference>
<dbReference type="Pfam" id="PF02519">
    <property type="entry name" value="Auxin_inducible"/>
    <property type="match status" value="1"/>
</dbReference>
<evidence type="ECO:0000256" key="10">
    <source>
        <dbReference type="SAM" id="MobiDB-lite"/>
    </source>
</evidence>
<dbReference type="InterPro" id="IPR051058">
    <property type="entry name" value="GDSL_Est/Lipase"/>
</dbReference>
<keyword evidence="8 11" id="KW-1133">Transmembrane helix</keyword>
<dbReference type="InterPro" id="IPR035669">
    <property type="entry name" value="SGNH_plant_lipase-like"/>
</dbReference>
<sequence length="701" mass="77605">MISPKKLIKMARKWQKFATMRAKRISCPINSNADVGSCSAPSVAERGHFVVYTADQRRFMIPLMYLNNEIIRQLFKSSEEEFGLPSDGPITLPCDSIFMEYVISLIQRGVAKSLQKALLVTVSSGLCSSSSSFYLGQLHLDCLEAGANAIISASYPGSVCEKKKRIELASMERPSKEKMGELDEVSSAQITPSPASIAPTPPISGPPSQYHSPSLSPSPLLSSSDHPQSTGTKTPNKSRFSTPQFFTPSGSPIRRGLHLTKLDPQDAWLPITESRNGNAYYAAFHTLSSGIGIQALILPVAFTILGWTWGIIWLTFAFVWQLYTLYLLVQLHESTETGMRYSRYMQLSSAAFGLTTTKKEDPTDLKVTQLGRLGCEGGRKRREWKNAEVFMLCLRYSANVPAMYIFGDSTADVGTNTYLPESQARADFPFYGIDFPNSRPTGRFSNGLNSADFLALTISSDVSFPWINQQKVVTLTEQIQQFITVRNNLTASMGLEATETMFSKSIFSISIGSNDIFGYFLTNSTIPKQQFIAILMSQYEAYIKALYGLGARKFGIISVPPIGCCPSQRIFNPTGGCLEGQNDFARVFHSALGTLMSKLSSELPKMKYSLGNTYEMTMNVIQNPRTFNFENVDTACCGTGRLNAELPCNATANLCTKRTNYLFWDLFHPTHAAARLAAVTLYDGPTRFVTPINFHQLVEDY</sequence>
<dbReference type="GO" id="GO:0016788">
    <property type="term" value="F:hydrolase activity, acting on ester bonds"/>
    <property type="evidence" value="ECO:0007669"/>
    <property type="project" value="InterPro"/>
</dbReference>
<comment type="similarity">
    <text evidence="2">Belongs to the ARG7 family.</text>
</comment>
<keyword evidence="14" id="KW-1185">Reference proteome</keyword>
<dbReference type="PANTHER" id="PTHR45648">
    <property type="entry name" value="GDSL LIPASE/ACYLHYDROLASE FAMILY PROTEIN (AFU_ORTHOLOGUE AFUA_4G14700)"/>
    <property type="match status" value="1"/>
</dbReference>
<evidence type="ECO:0000256" key="5">
    <source>
        <dbReference type="ARBA" id="ARBA00022801"/>
    </source>
</evidence>
<keyword evidence="7" id="KW-0813">Transport</keyword>
<dbReference type="InterPro" id="IPR013057">
    <property type="entry name" value="AA_transpt_TM"/>
</dbReference>
<name>A0A7J0EV18_9ERIC</name>
<evidence type="ECO:0000256" key="8">
    <source>
        <dbReference type="ARBA" id="ARBA00022989"/>
    </source>
</evidence>
<dbReference type="AlphaFoldDB" id="A0A7J0EV18"/>
<comment type="subcellular location">
    <subcellularLocation>
        <location evidence="1">Membrane</location>
    </subcellularLocation>
</comment>
<dbReference type="InterPro" id="IPR003676">
    <property type="entry name" value="SAUR_fam"/>
</dbReference>
<dbReference type="InterPro" id="IPR001087">
    <property type="entry name" value="GDSL"/>
</dbReference>
<evidence type="ECO:0000313" key="14">
    <source>
        <dbReference type="Proteomes" id="UP000585474"/>
    </source>
</evidence>
<keyword evidence="6" id="KW-0442">Lipid degradation</keyword>
<reference evidence="13 14" key="1">
    <citation type="submission" date="2019-07" db="EMBL/GenBank/DDBJ databases">
        <title>De Novo Assembly of kiwifruit Actinidia rufa.</title>
        <authorList>
            <person name="Sugita-Konishi S."/>
            <person name="Sato K."/>
            <person name="Mori E."/>
            <person name="Abe Y."/>
            <person name="Kisaki G."/>
            <person name="Hamano K."/>
            <person name="Suezawa K."/>
            <person name="Otani M."/>
            <person name="Fukuda T."/>
            <person name="Manabe T."/>
            <person name="Gomi K."/>
            <person name="Tabuchi M."/>
            <person name="Akimitsu K."/>
            <person name="Kataoka I."/>
        </authorList>
    </citation>
    <scope>NUCLEOTIDE SEQUENCE [LARGE SCALE GENOMIC DNA]</scope>
    <source>
        <strain evidence="14">cv. Fuchu</strain>
    </source>
</reference>
<evidence type="ECO:0000256" key="4">
    <source>
        <dbReference type="ARBA" id="ARBA00022692"/>
    </source>
</evidence>
<dbReference type="PANTHER" id="PTHR45648:SF17">
    <property type="entry name" value="GDSL ESTERASE_LIPASE"/>
    <property type="match status" value="1"/>
</dbReference>
<comment type="caution">
    <text evidence="13">The sequence shown here is derived from an EMBL/GenBank/DDBJ whole genome shotgun (WGS) entry which is preliminary data.</text>
</comment>
<dbReference type="GO" id="GO:0006865">
    <property type="term" value="P:amino acid transport"/>
    <property type="evidence" value="ECO:0007669"/>
    <property type="project" value="UniProtKB-KW"/>
</dbReference>
<evidence type="ECO:0000256" key="11">
    <source>
        <dbReference type="SAM" id="Phobius"/>
    </source>
</evidence>
<dbReference type="EMBL" id="BJWL01000007">
    <property type="protein sequence ID" value="GFY89829.1"/>
    <property type="molecule type" value="Genomic_DNA"/>
</dbReference>
<keyword evidence="6" id="KW-0443">Lipid metabolism</keyword>
<dbReference type="CDD" id="cd01837">
    <property type="entry name" value="SGNH_plant_lipase_like"/>
    <property type="match status" value="1"/>
</dbReference>
<comment type="similarity">
    <text evidence="3">Belongs to the 'GDSL' lipolytic enzyme family.</text>
</comment>
<feature type="domain" description="Amino acid transporter transmembrane" evidence="12">
    <location>
        <begin position="276"/>
        <end position="353"/>
    </location>
</feature>
<feature type="compositionally biased region" description="Low complexity" evidence="10">
    <location>
        <begin position="206"/>
        <end position="229"/>
    </location>
</feature>
<accession>A0A7J0EV18</accession>
<evidence type="ECO:0000256" key="7">
    <source>
        <dbReference type="ARBA" id="ARBA00022970"/>
    </source>
</evidence>
<dbReference type="GO" id="GO:0016020">
    <property type="term" value="C:membrane"/>
    <property type="evidence" value="ECO:0007669"/>
    <property type="project" value="UniProtKB-SubCell"/>
</dbReference>
<dbReference type="GO" id="GO:0016042">
    <property type="term" value="P:lipid catabolic process"/>
    <property type="evidence" value="ECO:0007669"/>
    <property type="project" value="UniProtKB-KW"/>
</dbReference>
<evidence type="ECO:0000259" key="12">
    <source>
        <dbReference type="Pfam" id="PF01490"/>
    </source>
</evidence>
<feature type="transmembrane region" description="Helical" evidence="11">
    <location>
        <begin position="279"/>
        <end position="305"/>
    </location>
</feature>
<feature type="transmembrane region" description="Helical" evidence="11">
    <location>
        <begin position="311"/>
        <end position="329"/>
    </location>
</feature>
<protein>
    <submittedName>
        <fullName evidence="13">SAUR-like auxin-responsive protein family</fullName>
    </submittedName>
</protein>
<feature type="region of interest" description="Disordered" evidence="10">
    <location>
        <begin position="171"/>
        <end position="251"/>
    </location>
</feature>
<evidence type="ECO:0000256" key="1">
    <source>
        <dbReference type="ARBA" id="ARBA00004370"/>
    </source>
</evidence>
<dbReference type="OrthoDB" id="1600564at2759"/>
<dbReference type="InterPro" id="IPR036514">
    <property type="entry name" value="SGNH_hydro_sf"/>
</dbReference>
<dbReference type="Pfam" id="PF00657">
    <property type="entry name" value="Lipase_GDSL"/>
    <property type="match status" value="1"/>
</dbReference>
<evidence type="ECO:0000313" key="13">
    <source>
        <dbReference type="EMBL" id="GFY89829.1"/>
    </source>
</evidence>
<evidence type="ECO:0000256" key="9">
    <source>
        <dbReference type="ARBA" id="ARBA00023136"/>
    </source>
</evidence>
<proteinExistence type="inferred from homology"/>
<organism evidence="13 14">
    <name type="scientific">Actinidia rufa</name>
    <dbReference type="NCBI Taxonomy" id="165716"/>
    <lineage>
        <taxon>Eukaryota</taxon>
        <taxon>Viridiplantae</taxon>
        <taxon>Streptophyta</taxon>
        <taxon>Embryophyta</taxon>
        <taxon>Tracheophyta</taxon>
        <taxon>Spermatophyta</taxon>
        <taxon>Magnoliopsida</taxon>
        <taxon>eudicotyledons</taxon>
        <taxon>Gunneridae</taxon>
        <taxon>Pentapetalae</taxon>
        <taxon>asterids</taxon>
        <taxon>Ericales</taxon>
        <taxon>Actinidiaceae</taxon>
        <taxon>Actinidia</taxon>
    </lineage>
</organism>
<dbReference type="GO" id="GO:0009733">
    <property type="term" value="P:response to auxin"/>
    <property type="evidence" value="ECO:0007669"/>
    <property type="project" value="InterPro"/>
</dbReference>
<dbReference type="Proteomes" id="UP000585474">
    <property type="component" value="Unassembled WGS sequence"/>
</dbReference>
<gene>
    <name evidence="13" type="ORF">Acr_07g0000260</name>
</gene>
<evidence type="ECO:0000256" key="2">
    <source>
        <dbReference type="ARBA" id="ARBA00006974"/>
    </source>
</evidence>
<keyword evidence="9 11" id="KW-0472">Membrane</keyword>
<keyword evidence="4 11" id="KW-0812">Transmembrane</keyword>
<evidence type="ECO:0000256" key="6">
    <source>
        <dbReference type="ARBA" id="ARBA00022963"/>
    </source>
</evidence>